<evidence type="ECO:0000259" key="1">
    <source>
        <dbReference type="Pfam" id="PF09820"/>
    </source>
</evidence>
<dbReference type="PANTHER" id="PTHR34825">
    <property type="entry name" value="CONSERVED PROTEIN, WITH A WEAK D-GALACTARATE DEHYDRATASE/ALTRONATE HYDROLASE DOMAIN"/>
    <property type="match status" value="1"/>
</dbReference>
<protein>
    <recommendedName>
        <fullName evidence="1">AAA-ATPase-like domain-containing protein</fullName>
    </recommendedName>
</protein>
<proteinExistence type="predicted"/>
<accession>A0A1B6EE86</accession>
<dbReference type="InterPro" id="IPR018631">
    <property type="entry name" value="AAA-ATPase-like_dom"/>
</dbReference>
<feature type="non-terminal residue" evidence="2">
    <location>
        <position position="1"/>
    </location>
</feature>
<feature type="non-terminal residue" evidence="2">
    <location>
        <position position="116"/>
    </location>
</feature>
<sequence length="116" mass="13578">KYNNFQGTVEDEFLYANTTDFIELLSTPTFVDKTLLIKAFFKEGKHIMITAPNNFGKTTNMNMIKTFFEKILDKRGNPVKQNCDKFKKNRLKICQSDEFCEKQCGKYPVILIDLEF</sequence>
<reference evidence="2" key="1">
    <citation type="submission" date="2015-12" db="EMBL/GenBank/DDBJ databases">
        <title>De novo transcriptome assembly of four potential Pierce s Disease insect vectors from Arizona vineyards.</title>
        <authorList>
            <person name="Tassone E.E."/>
        </authorList>
    </citation>
    <scope>NUCLEOTIDE SEQUENCE</scope>
</reference>
<name>A0A1B6EE86_9HEMI</name>
<dbReference type="PANTHER" id="PTHR34825:SF1">
    <property type="entry name" value="AAA-ATPASE-LIKE DOMAIN-CONTAINING PROTEIN"/>
    <property type="match status" value="1"/>
</dbReference>
<dbReference type="AlphaFoldDB" id="A0A1B6EE86"/>
<dbReference type="EMBL" id="GEDC01001056">
    <property type="protein sequence ID" value="JAS36242.1"/>
    <property type="molecule type" value="Transcribed_RNA"/>
</dbReference>
<evidence type="ECO:0000313" key="2">
    <source>
        <dbReference type="EMBL" id="JAS36242.1"/>
    </source>
</evidence>
<dbReference type="Pfam" id="PF09820">
    <property type="entry name" value="AAA-ATPase_like"/>
    <property type="match status" value="1"/>
</dbReference>
<gene>
    <name evidence="2" type="ORF">g.45343</name>
</gene>
<feature type="domain" description="AAA-ATPase-like" evidence="1">
    <location>
        <begin position="29"/>
        <end position="114"/>
    </location>
</feature>
<organism evidence="2">
    <name type="scientific">Clastoptera arizonana</name>
    <name type="common">Arizona spittle bug</name>
    <dbReference type="NCBI Taxonomy" id="38151"/>
    <lineage>
        <taxon>Eukaryota</taxon>
        <taxon>Metazoa</taxon>
        <taxon>Ecdysozoa</taxon>
        <taxon>Arthropoda</taxon>
        <taxon>Hexapoda</taxon>
        <taxon>Insecta</taxon>
        <taxon>Pterygota</taxon>
        <taxon>Neoptera</taxon>
        <taxon>Paraneoptera</taxon>
        <taxon>Hemiptera</taxon>
        <taxon>Auchenorrhyncha</taxon>
        <taxon>Cercopoidea</taxon>
        <taxon>Clastopteridae</taxon>
        <taxon>Clastoptera</taxon>
    </lineage>
</organism>